<protein>
    <submittedName>
        <fullName evidence="1">Uncharacterized protein</fullName>
    </submittedName>
</protein>
<dbReference type="EMBL" id="LAVV01011775">
    <property type="protein sequence ID" value="KNZ47373.1"/>
    <property type="molecule type" value="Genomic_DNA"/>
</dbReference>
<dbReference type="Proteomes" id="UP000037035">
    <property type="component" value="Unassembled WGS sequence"/>
</dbReference>
<reference evidence="1 2" key="1">
    <citation type="submission" date="2015-08" db="EMBL/GenBank/DDBJ databases">
        <title>Next Generation Sequencing and Analysis of the Genome of Puccinia sorghi L Schw, the Causal Agent of Maize Common Rust.</title>
        <authorList>
            <person name="Rochi L."/>
            <person name="Burguener G."/>
            <person name="Darino M."/>
            <person name="Turjanski A."/>
            <person name="Kreff E."/>
            <person name="Dieguez M.J."/>
            <person name="Sacco F."/>
        </authorList>
    </citation>
    <scope>NUCLEOTIDE SEQUENCE [LARGE SCALE GENOMIC DNA]</scope>
    <source>
        <strain evidence="1 2">RO10H11247</strain>
    </source>
</reference>
<evidence type="ECO:0000313" key="2">
    <source>
        <dbReference type="Proteomes" id="UP000037035"/>
    </source>
</evidence>
<sequence>PLHLCTFPINPVQSTQKIPALLEAPPYLRHFPPMIQQSLTKSWTLRPMETVDSNSLCGLGDLVKMLSWLSGKKSTTISRVARIHVEELGPCYFDHWIRMPTKTLWLNQTFFPFSALLKNNPPIFIGLTESQHFAILKMKDKNIYPEAQ</sequence>
<proteinExistence type="predicted"/>
<feature type="non-terminal residue" evidence="1">
    <location>
        <position position="1"/>
    </location>
</feature>
<dbReference type="AlphaFoldDB" id="A0A0L6UFR1"/>
<name>A0A0L6UFR1_9BASI</name>
<evidence type="ECO:0000313" key="1">
    <source>
        <dbReference type="EMBL" id="KNZ47373.1"/>
    </source>
</evidence>
<gene>
    <name evidence="1" type="ORF">VP01_6450g1</name>
</gene>
<organism evidence="1 2">
    <name type="scientific">Puccinia sorghi</name>
    <dbReference type="NCBI Taxonomy" id="27349"/>
    <lineage>
        <taxon>Eukaryota</taxon>
        <taxon>Fungi</taxon>
        <taxon>Dikarya</taxon>
        <taxon>Basidiomycota</taxon>
        <taxon>Pucciniomycotina</taxon>
        <taxon>Pucciniomycetes</taxon>
        <taxon>Pucciniales</taxon>
        <taxon>Pucciniaceae</taxon>
        <taxon>Puccinia</taxon>
    </lineage>
</organism>
<accession>A0A0L6UFR1</accession>
<comment type="caution">
    <text evidence="1">The sequence shown here is derived from an EMBL/GenBank/DDBJ whole genome shotgun (WGS) entry which is preliminary data.</text>
</comment>
<keyword evidence="2" id="KW-1185">Reference proteome</keyword>
<dbReference type="VEuPathDB" id="FungiDB:VP01_6450g1"/>